<protein>
    <submittedName>
        <fullName evidence="4">Ctdspl2 protein</fullName>
    </submittedName>
</protein>
<comment type="caution">
    <text evidence="4">The sequence shown here is derived from an EMBL/GenBank/DDBJ whole genome shotgun (WGS) entry which is preliminary data.</text>
</comment>
<organism evidence="4 5">
    <name type="scientific">Symbiodinium natans</name>
    <dbReference type="NCBI Taxonomy" id="878477"/>
    <lineage>
        <taxon>Eukaryota</taxon>
        <taxon>Sar</taxon>
        <taxon>Alveolata</taxon>
        <taxon>Dinophyceae</taxon>
        <taxon>Suessiales</taxon>
        <taxon>Symbiodiniaceae</taxon>
        <taxon>Symbiodinium</taxon>
    </lineage>
</organism>
<evidence type="ECO:0000313" key="4">
    <source>
        <dbReference type="EMBL" id="CAE7535913.1"/>
    </source>
</evidence>
<dbReference type="InterPro" id="IPR002110">
    <property type="entry name" value="Ankyrin_rpt"/>
</dbReference>
<evidence type="ECO:0000259" key="3">
    <source>
        <dbReference type="Pfam" id="PF00536"/>
    </source>
</evidence>
<evidence type="ECO:0000256" key="2">
    <source>
        <dbReference type="SAM" id="MobiDB-lite"/>
    </source>
</evidence>
<feature type="region of interest" description="Disordered" evidence="2">
    <location>
        <begin position="359"/>
        <end position="426"/>
    </location>
</feature>
<dbReference type="SMART" id="SM00248">
    <property type="entry name" value="ANK"/>
    <property type="match status" value="1"/>
</dbReference>
<dbReference type="Gene3D" id="1.10.150.50">
    <property type="entry name" value="Transcription Factor, Ets-1"/>
    <property type="match status" value="1"/>
</dbReference>
<dbReference type="SUPFAM" id="SSF48403">
    <property type="entry name" value="Ankyrin repeat"/>
    <property type="match status" value="1"/>
</dbReference>
<name>A0A812TSH1_9DINO</name>
<dbReference type="InterPro" id="IPR036770">
    <property type="entry name" value="Ankyrin_rpt-contain_sf"/>
</dbReference>
<dbReference type="PROSITE" id="PS50297">
    <property type="entry name" value="ANK_REP_REGION"/>
    <property type="match status" value="1"/>
</dbReference>
<dbReference type="OrthoDB" id="1919336at2759"/>
<feature type="compositionally biased region" description="Pro residues" evidence="2">
    <location>
        <begin position="152"/>
        <end position="161"/>
    </location>
</feature>
<dbReference type="SUPFAM" id="SSF47769">
    <property type="entry name" value="SAM/Pointed domain"/>
    <property type="match status" value="1"/>
</dbReference>
<feature type="compositionally biased region" description="Low complexity" evidence="2">
    <location>
        <begin position="392"/>
        <end position="416"/>
    </location>
</feature>
<feature type="compositionally biased region" description="Basic and acidic residues" evidence="2">
    <location>
        <begin position="378"/>
        <end position="391"/>
    </location>
</feature>
<reference evidence="4" key="1">
    <citation type="submission" date="2021-02" db="EMBL/GenBank/DDBJ databases">
        <authorList>
            <person name="Dougan E. K."/>
            <person name="Rhodes N."/>
            <person name="Thang M."/>
            <person name="Chan C."/>
        </authorList>
    </citation>
    <scope>NUCLEOTIDE SEQUENCE</scope>
</reference>
<feature type="repeat" description="ANK" evidence="1">
    <location>
        <begin position="509"/>
        <end position="541"/>
    </location>
</feature>
<sequence length="567" mass="60734">MVSQLPRRPVIVSPAPTLNFPANMGQNYSVMGSGPMIPTYFTTDFTGSSGACPNPNLLMPKAPDTSQYVKAPDTSQYVVQAPYVRPPYSPTNQASYVRPPYSPTNQPAQVAYLQHPGTMPVPGTSSPMRSVSADQMRLTLPLSSRVTGPGMQVPPGPPSPPRQNHSPMSTQLRPQLLAGAKETAEAAAAHCALSEEVRLFLADMGFVYYQEAFRRGGFEDMDTVMAMSQDDMRGLGMLPGHVLKMDMKLDELCKSQGKVRRGKVRLPIGGMPFPWPMQMHTASPTAAAISPTAAAAACLGMSGMMSRSAVISNAGSASQPILAPSPKALVAPKAQLALSPIGSRTPSPVDKDIAKFNLGAGWTDGRETGVTTVDEESDSRSMSEVDGEERTSSAPPGSSEPNPSSGSPTSTATFTPHPMRAHSSFNTIGTLGSGMVALPPGSAFGSNCTGLSVRTNCSSSGRFGAGTRKMKRDELEEMNARKQANKKVFAWLQQNRFSNVNHERWFLGRGFYPLHAAIRENNVEMVKLLLDLKADPAKKNSGGQTPLEYAQIKQRTSVITDMLQGDW</sequence>
<dbReference type="Pfam" id="PF12796">
    <property type="entry name" value="Ank_2"/>
    <property type="match status" value="1"/>
</dbReference>
<dbReference type="Gene3D" id="1.25.40.20">
    <property type="entry name" value="Ankyrin repeat-containing domain"/>
    <property type="match status" value="1"/>
</dbReference>
<dbReference type="PROSITE" id="PS50088">
    <property type="entry name" value="ANK_REPEAT"/>
    <property type="match status" value="1"/>
</dbReference>
<evidence type="ECO:0000313" key="5">
    <source>
        <dbReference type="Proteomes" id="UP000604046"/>
    </source>
</evidence>
<gene>
    <name evidence="4" type="primary">Ctdspl2</name>
    <name evidence="4" type="ORF">SNAT2548_LOCUS30030</name>
</gene>
<dbReference type="InterPro" id="IPR001660">
    <property type="entry name" value="SAM"/>
</dbReference>
<accession>A0A812TSH1</accession>
<keyword evidence="5" id="KW-1185">Reference proteome</keyword>
<proteinExistence type="predicted"/>
<feature type="region of interest" description="Disordered" evidence="2">
    <location>
        <begin position="144"/>
        <end position="169"/>
    </location>
</feature>
<dbReference type="AlphaFoldDB" id="A0A812TSH1"/>
<dbReference type="EMBL" id="CAJNDS010002589">
    <property type="protein sequence ID" value="CAE7535913.1"/>
    <property type="molecule type" value="Genomic_DNA"/>
</dbReference>
<keyword evidence="1" id="KW-0040">ANK repeat</keyword>
<dbReference type="Proteomes" id="UP000604046">
    <property type="component" value="Unassembled WGS sequence"/>
</dbReference>
<dbReference type="Pfam" id="PF00536">
    <property type="entry name" value="SAM_1"/>
    <property type="match status" value="1"/>
</dbReference>
<dbReference type="InterPro" id="IPR013761">
    <property type="entry name" value="SAM/pointed_sf"/>
</dbReference>
<feature type="domain" description="SAM" evidence="3">
    <location>
        <begin position="195"/>
        <end position="246"/>
    </location>
</feature>
<evidence type="ECO:0000256" key="1">
    <source>
        <dbReference type="PROSITE-ProRule" id="PRU00023"/>
    </source>
</evidence>